<dbReference type="Pfam" id="PF11951">
    <property type="entry name" value="Fungal_trans_2"/>
    <property type="match status" value="1"/>
</dbReference>
<reference evidence="3 4" key="1">
    <citation type="submission" date="2020-02" db="EMBL/GenBank/DDBJ databases">
        <title>Comparative genomics of the hypocrealean fungal genus Beauvera.</title>
        <authorList>
            <person name="Showalter D.N."/>
            <person name="Bushley K.E."/>
            <person name="Rehner S.A."/>
        </authorList>
    </citation>
    <scope>NUCLEOTIDE SEQUENCE [LARGE SCALE GENOMIC DNA]</scope>
    <source>
        <strain evidence="3 4">ARSEF4384</strain>
    </source>
</reference>
<dbReference type="AlphaFoldDB" id="A0AAW0SA38"/>
<protein>
    <recommendedName>
        <fullName evidence="5">Negative acting factor</fullName>
    </recommendedName>
</protein>
<evidence type="ECO:0008006" key="5">
    <source>
        <dbReference type="Google" id="ProtNLM"/>
    </source>
</evidence>
<dbReference type="InterPro" id="IPR001138">
    <property type="entry name" value="Zn2Cys6_DnaBD"/>
</dbReference>
<dbReference type="InterPro" id="IPR021858">
    <property type="entry name" value="Fun_TF"/>
</dbReference>
<dbReference type="PANTHER" id="PTHR38791:SF13">
    <property type="entry name" value="ZN(2)-C6 FUNGAL-TYPE DOMAIN-CONTAINING PROTEIN"/>
    <property type="match status" value="1"/>
</dbReference>
<comment type="caution">
    <text evidence="3">The sequence shown here is derived from an EMBL/GenBank/DDBJ whole genome shotgun (WGS) entry which is preliminary data.</text>
</comment>
<name>A0AAW0SA38_9HYPO</name>
<organism evidence="3 4">
    <name type="scientific">Beauveria asiatica</name>
    <dbReference type="NCBI Taxonomy" id="1069075"/>
    <lineage>
        <taxon>Eukaryota</taxon>
        <taxon>Fungi</taxon>
        <taxon>Dikarya</taxon>
        <taxon>Ascomycota</taxon>
        <taxon>Pezizomycotina</taxon>
        <taxon>Sordariomycetes</taxon>
        <taxon>Hypocreomycetidae</taxon>
        <taxon>Hypocreales</taxon>
        <taxon>Cordycipitaceae</taxon>
        <taxon>Beauveria</taxon>
    </lineage>
</organism>
<evidence type="ECO:0000256" key="2">
    <source>
        <dbReference type="SAM" id="MobiDB-lite"/>
    </source>
</evidence>
<dbReference type="InterPro" id="IPR053175">
    <property type="entry name" value="DHMBA_Reg_Transcription_Factor"/>
</dbReference>
<keyword evidence="1" id="KW-0539">Nucleus</keyword>
<dbReference type="PANTHER" id="PTHR38791">
    <property type="entry name" value="ZN(II)2CYS6 TRANSCRIPTION FACTOR (EUROFUNG)-RELATED-RELATED"/>
    <property type="match status" value="1"/>
</dbReference>
<evidence type="ECO:0000256" key="1">
    <source>
        <dbReference type="ARBA" id="ARBA00023242"/>
    </source>
</evidence>
<dbReference type="CDD" id="cd00067">
    <property type="entry name" value="GAL4"/>
    <property type="match status" value="1"/>
</dbReference>
<feature type="compositionally biased region" description="Polar residues" evidence="2">
    <location>
        <begin position="98"/>
        <end position="117"/>
    </location>
</feature>
<dbReference type="EMBL" id="JAAHCF010000001">
    <property type="protein sequence ID" value="KAK8150976.1"/>
    <property type="molecule type" value="Genomic_DNA"/>
</dbReference>
<evidence type="ECO:0000313" key="4">
    <source>
        <dbReference type="Proteomes" id="UP001397290"/>
    </source>
</evidence>
<evidence type="ECO:0000313" key="3">
    <source>
        <dbReference type="EMBL" id="KAK8150976.1"/>
    </source>
</evidence>
<feature type="region of interest" description="Disordered" evidence="2">
    <location>
        <begin position="69"/>
        <end position="119"/>
    </location>
</feature>
<keyword evidence="4" id="KW-1185">Reference proteome</keyword>
<dbReference type="Proteomes" id="UP001397290">
    <property type="component" value="Unassembled WGS sequence"/>
</dbReference>
<dbReference type="GO" id="GO:0000981">
    <property type="term" value="F:DNA-binding transcription factor activity, RNA polymerase II-specific"/>
    <property type="evidence" value="ECO:0007669"/>
    <property type="project" value="InterPro"/>
</dbReference>
<dbReference type="GO" id="GO:0008270">
    <property type="term" value="F:zinc ion binding"/>
    <property type="evidence" value="ECO:0007669"/>
    <property type="project" value="InterPro"/>
</dbReference>
<proteinExistence type="predicted"/>
<gene>
    <name evidence="3" type="ORF">G3M48_000002</name>
</gene>
<sequence>MLTYNSAARLSVVARVLGRPICGSLSVINSNRSGQCDETKPTCNQCAKSRRECPGYKDEFDLVFRNETEATERRARKANNKALTLKTGKPSSRKSPEQRSLSGSVRSRTSTSPTLAPTHSIGERAAHHFVSNYVLIPPQGTQRGYFEFVIPLITAEKPSPHFKLAFEACALAYFSNRMKNTEHLEKQAIYKYVKALATTGQAIQDPFESRQDGTVAAVLLLSLFENITSRHFGMLAWSTHTEGAIQLVQNRGREQLKTKVGRDIFVTVRTQQVSGTLNETIIHAFSSGQPAARNVDFWIKDAIKDPFASDLQRITLQISEIKTEINRLLVSLHHSPENVKKMVQIIRKCQAKNQELLQWCDNIPENYRGKPVTWVNDLPDGDYTKAEVFPGRVDAFQDLWVTTVWVTMRCSRLVLASMIVRAVAWVYSPIDYRTTPEYATWSNTCATIITDLCAAIPYQLGWFKTRQELLERSDLTSYCCGDEAGVKGLSGYFVTWPLSCIITQDYSTVGQREWANGRLEYIASDLGVGYAKMLTHINVRVPSMLIKRDAMAASGSVDTSAVDFEKILSNRIVPPSGLAFESTFGQRREQMAMFDQQQSAAREAALACYRLSDDGAH</sequence>
<accession>A0AAW0SA38</accession>